<keyword evidence="4" id="KW-1185">Reference proteome</keyword>
<evidence type="ECO:0000259" key="2">
    <source>
        <dbReference type="Pfam" id="PF11724"/>
    </source>
</evidence>
<dbReference type="InterPro" id="IPR037063">
    <property type="entry name" value="PHb_sf"/>
</dbReference>
<dbReference type="Pfam" id="PF08000">
    <property type="entry name" value="bPH_1"/>
    <property type="match status" value="1"/>
</dbReference>
<gene>
    <name evidence="3" type="ORF">JCM9152_4326</name>
</gene>
<organism evidence="3 4">
    <name type="scientific">Halalkalibacter hemicellulosilyticusJCM 9152</name>
    <dbReference type="NCBI Taxonomy" id="1236971"/>
    <lineage>
        <taxon>Bacteria</taxon>
        <taxon>Bacillati</taxon>
        <taxon>Bacillota</taxon>
        <taxon>Bacilli</taxon>
        <taxon>Bacillales</taxon>
        <taxon>Bacillaceae</taxon>
        <taxon>Halalkalibacter</taxon>
    </lineage>
</organism>
<evidence type="ECO:0000313" key="4">
    <source>
        <dbReference type="Proteomes" id="UP000018895"/>
    </source>
</evidence>
<evidence type="ECO:0000313" key="3">
    <source>
        <dbReference type="EMBL" id="GAE32764.1"/>
    </source>
</evidence>
<dbReference type="PANTHER" id="PTHR35796">
    <property type="entry name" value="HYPOTHETICAL CYTOSOLIC PROTEIN"/>
    <property type="match status" value="1"/>
</dbReference>
<accession>W4QN36</accession>
<evidence type="ECO:0000259" key="1">
    <source>
        <dbReference type="Pfam" id="PF08000"/>
    </source>
</evidence>
<dbReference type="InterPro" id="IPR021722">
    <property type="entry name" value="YvbH_oligomer_dom"/>
</dbReference>
<dbReference type="OrthoDB" id="2351508at2"/>
<comment type="caution">
    <text evidence="3">The sequence shown here is derived from an EMBL/GenBank/DDBJ whole genome shotgun (WGS) entry which is preliminary data.</text>
</comment>
<name>W4QN36_9BACI</name>
<protein>
    <recommendedName>
        <fullName evidence="5">Bacterial Pleckstrin homology domain-containing protein</fullName>
    </recommendedName>
</protein>
<dbReference type="AlphaFoldDB" id="W4QN36"/>
<dbReference type="Gene3D" id="2.30.29.50">
    <property type="entry name" value="Bacterial Pleckstrin homology domain"/>
    <property type="match status" value="1"/>
</dbReference>
<sequence>MFKKMAADALGLSDIGKVIHPNDFNQTDANDFIREAHGEKIYFLIKTKADEYCFTNLALIHIDGENAVTSKRTMRRYPYYKFPIDNVSLETAGRIDLDVEIIFNIGDEKVTIAIARREVEYAKQIYRALLHISEIIYDNQVIKGLAEKSLEHASRVLQHVHLTQNDLLSEYKKVDEYTFDRLREYDQAYRTKDFTDIFEQYIYLR</sequence>
<dbReference type="SUPFAM" id="SSF50729">
    <property type="entry name" value="PH domain-like"/>
    <property type="match status" value="1"/>
</dbReference>
<dbReference type="Gene3D" id="1.10.287.210">
    <property type="match status" value="1"/>
</dbReference>
<dbReference type="InterPro" id="IPR012544">
    <property type="entry name" value="PHb"/>
</dbReference>
<reference evidence="3" key="1">
    <citation type="journal article" date="2014" name="Genome Announc.">
        <title>Draft Genome Sequences of Three Alkaliphilic Bacillus Strains, Bacillus wakoensis JCM 9140T, Bacillus akibai JCM 9157T, and Bacillus hemicellulosilyticus JCM 9152T.</title>
        <authorList>
            <person name="Yuki M."/>
            <person name="Oshima K."/>
            <person name="Suda W."/>
            <person name="Oshida Y."/>
            <person name="Kitamura K."/>
            <person name="Iida T."/>
            <person name="Hattori M."/>
            <person name="Ohkuma M."/>
        </authorList>
    </citation>
    <scope>NUCLEOTIDE SEQUENCE [LARGE SCALE GENOMIC DNA]</scope>
    <source>
        <strain evidence="3">JCM 9152</strain>
    </source>
</reference>
<dbReference type="Pfam" id="PF11724">
    <property type="entry name" value="YvbH_ext"/>
    <property type="match status" value="1"/>
</dbReference>
<dbReference type="RefSeq" id="WP_035347265.1">
    <property type="nucleotide sequence ID" value="NZ_BAUU01000049.1"/>
</dbReference>
<feature type="domain" description="YvbH-like oligomerisation" evidence="2">
    <location>
        <begin position="145"/>
        <end position="202"/>
    </location>
</feature>
<dbReference type="PANTHER" id="PTHR35796:SF2">
    <property type="entry name" value="YVBH-LIKE OLIGOMERISATION REGION"/>
    <property type="match status" value="1"/>
</dbReference>
<evidence type="ECO:0008006" key="5">
    <source>
        <dbReference type="Google" id="ProtNLM"/>
    </source>
</evidence>
<dbReference type="STRING" id="1236971.JCM9152_4326"/>
<proteinExistence type="predicted"/>
<dbReference type="Proteomes" id="UP000018895">
    <property type="component" value="Unassembled WGS sequence"/>
</dbReference>
<feature type="domain" description="Bacterial Pleckstrin homology" evidence="1">
    <location>
        <begin position="10"/>
        <end position="132"/>
    </location>
</feature>
<dbReference type="EMBL" id="BAUU01000049">
    <property type="protein sequence ID" value="GAE32764.1"/>
    <property type="molecule type" value="Genomic_DNA"/>
</dbReference>